<reference evidence="8" key="1">
    <citation type="submission" date="2021-06" db="EMBL/GenBank/DDBJ databases">
        <authorList>
            <person name="Kallberg Y."/>
            <person name="Tangrot J."/>
            <person name="Rosling A."/>
        </authorList>
    </citation>
    <scope>NUCLEOTIDE SEQUENCE</scope>
    <source>
        <strain evidence="8">IA702</strain>
    </source>
</reference>
<evidence type="ECO:0000256" key="2">
    <source>
        <dbReference type="ARBA" id="ARBA00022490"/>
    </source>
</evidence>
<keyword evidence="3" id="KW-0676">Redox-active center</keyword>
<evidence type="ECO:0000313" key="9">
    <source>
        <dbReference type="Proteomes" id="UP000789572"/>
    </source>
</evidence>
<proteinExistence type="inferred from homology"/>
<keyword evidence="2" id="KW-0963">Cytoplasm</keyword>
<accession>A0A9N9C471</accession>
<dbReference type="AlphaFoldDB" id="A0A9N9C471"/>
<evidence type="ECO:0000256" key="5">
    <source>
        <dbReference type="ARBA" id="ARBA00023849"/>
    </source>
</evidence>
<dbReference type="CDD" id="cd02970">
    <property type="entry name" value="PRX_like2"/>
    <property type="match status" value="1"/>
</dbReference>
<name>A0A9N9C471_9GLOM</name>
<dbReference type="OrthoDB" id="40334at2759"/>
<comment type="caution">
    <text evidence="8">The sequence shown here is derived from an EMBL/GenBank/DDBJ whole genome shotgun (WGS) entry which is preliminary data.</text>
</comment>
<dbReference type="Proteomes" id="UP000789572">
    <property type="component" value="Unassembled WGS sequence"/>
</dbReference>
<organism evidence="8 9">
    <name type="scientific">Paraglomus occultum</name>
    <dbReference type="NCBI Taxonomy" id="144539"/>
    <lineage>
        <taxon>Eukaryota</taxon>
        <taxon>Fungi</taxon>
        <taxon>Fungi incertae sedis</taxon>
        <taxon>Mucoromycota</taxon>
        <taxon>Glomeromycotina</taxon>
        <taxon>Glomeromycetes</taxon>
        <taxon>Paraglomerales</taxon>
        <taxon>Paraglomeraceae</taxon>
        <taxon>Paraglomus</taxon>
    </lineage>
</organism>
<gene>
    <name evidence="8" type="ORF">POCULU_LOCUS6929</name>
</gene>
<comment type="similarity">
    <text evidence="4">Belongs to the peroxiredoxin-like PRXL2 family. PRXL2A subfamily.</text>
</comment>
<sequence>MTIASFPTPKTSLEAISEILLRDVNEDSTFKASILWQHSPALIFVVRRPGCWLCREEALKLSNMRALITEMGINMYAVVHENIKGQIEEFANEYWHGKVYLDDSKGFYKALGGGQLRFFKALNLFKPFVFGSILRAGRKGEIKGNFVGEGRILGGLYIVNAGEGGLVYEHIETIAGDHASVNEVLSACDIVSTKKDKSHTIELTKMNTDIFVKKAAEEIGEKKKAKKIVGICTEDGCEDGGCC</sequence>
<evidence type="ECO:0000313" key="8">
    <source>
        <dbReference type="EMBL" id="CAG8590103.1"/>
    </source>
</evidence>
<dbReference type="GO" id="GO:0005737">
    <property type="term" value="C:cytoplasm"/>
    <property type="evidence" value="ECO:0007669"/>
    <property type="project" value="UniProtKB-SubCell"/>
</dbReference>
<dbReference type="InterPro" id="IPR032801">
    <property type="entry name" value="PXL2A/B/C"/>
</dbReference>
<comment type="subcellular location">
    <subcellularLocation>
        <location evidence="1">Cytoplasm</location>
    </subcellularLocation>
</comment>
<evidence type="ECO:0000256" key="7">
    <source>
        <dbReference type="ARBA" id="ARBA00032129"/>
    </source>
</evidence>
<dbReference type="Pfam" id="PF13911">
    <property type="entry name" value="AhpC-TSA_2"/>
    <property type="match status" value="1"/>
</dbReference>
<dbReference type="PANTHER" id="PTHR28630">
    <property type="match status" value="1"/>
</dbReference>
<keyword evidence="9" id="KW-1185">Reference proteome</keyword>
<dbReference type="EMBL" id="CAJVPJ010001410">
    <property type="protein sequence ID" value="CAG8590103.1"/>
    <property type="molecule type" value="Genomic_DNA"/>
</dbReference>
<evidence type="ECO:0000256" key="3">
    <source>
        <dbReference type="ARBA" id="ARBA00023284"/>
    </source>
</evidence>
<dbReference type="PANTHER" id="PTHR28630:SF31">
    <property type="entry name" value="PEROXIREDOXIN-LIKE 2A"/>
    <property type="match status" value="1"/>
</dbReference>
<protein>
    <recommendedName>
        <fullName evidence="5">Peroxiredoxin-like 2A</fullName>
    </recommendedName>
    <alternativeName>
        <fullName evidence="7">Peroxiredoxin-like 2 activated in M-CSF stimulated monocytes</fullName>
    </alternativeName>
    <alternativeName>
        <fullName evidence="6">Redox-regulatory protein FAM213A</fullName>
    </alternativeName>
</protein>
<evidence type="ECO:0000256" key="1">
    <source>
        <dbReference type="ARBA" id="ARBA00004496"/>
    </source>
</evidence>
<evidence type="ECO:0000256" key="6">
    <source>
        <dbReference type="ARBA" id="ARBA00032058"/>
    </source>
</evidence>
<evidence type="ECO:0000256" key="4">
    <source>
        <dbReference type="ARBA" id="ARBA00023787"/>
    </source>
</evidence>